<dbReference type="GO" id="GO:0016887">
    <property type="term" value="F:ATP hydrolysis activity"/>
    <property type="evidence" value="ECO:0007669"/>
    <property type="project" value="InterPro"/>
</dbReference>
<accession>A0AAE7DBK5</accession>
<evidence type="ECO:0000313" key="2">
    <source>
        <dbReference type="EMBL" id="QJB36288.1"/>
    </source>
</evidence>
<gene>
    <name evidence="2" type="ORF">HF329_29360</name>
</gene>
<dbReference type="Gene3D" id="3.40.50.300">
    <property type="entry name" value="P-loop containing nucleotide triphosphate hydrolases"/>
    <property type="match status" value="1"/>
</dbReference>
<organism evidence="2 3">
    <name type="scientific">Chitinophaga oryzae</name>
    <dbReference type="NCBI Taxonomy" id="2725414"/>
    <lineage>
        <taxon>Bacteria</taxon>
        <taxon>Pseudomonadati</taxon>
        <taxon>Bacteroidota</taxon>
        <taxon>Chitinophagia</taxon>
        <taxon>Chitinophagales</taxon>
        <taxon>Chitinophagaceae</taxon>
        <taxon>Chitinophaga</taxon>
    </lineage>
</organism>
<dbReference type="Pfam" id="PF07728">
    <property type="entry name" value="AAA_5"/>
    <property type="match status" value="1"/>
</dbReference>
<reference evidence="3" key="1">
    <citation type="submission" date="2020-04" db="EMBL/GenBank/DDBJ databases">
        <authorList>
            <person name="Kittiwongwattana C."/>
        </authorList>
    </citation>
    <scope>NUCLEOTIDE SEQUENCE [LARGE SCALE GENOMIC DNA]</scope>
    <source>
        <strain evidence="3">1310</strain>
    </source>
</reference>
<dbReference type="EMBL" id="CP051205">
    <property type="protein sequence ID" value="QJB36288.1"/>
    <property type="molecule type" value="Genomic_DNA"/>
</dbReference>
<evidence type="ECO:0000259" key="1">
    <source>
        <dbReference type="Pfam" id="PF07728"/>
    </source>
</evidence>
<dbReference type="SUPFAM" id="SSF52540">
    <property type="entry name" value="P-loop containing nucleoside triphosphate hydrolases"/>
    <property type="match status" value="1"/>
</dbReference>
<proteinExistence type="predicted"/>
<feature type="domain" description="ATPase dynein-related AAA" evidence="1">
    <location>
        <begin position="235"/>
        <end position="396"/>
    </location>
</feature>
<evidence type="ECO:0000313" key="3">
    <source>
        <dbReference type="Proteomes" id="UP000502421"/>
    </source>
</evidence>
<dbReference type="PANTHER" id="PTHR37291">
    <property type="entry name" value="5-METHYLCYTOSINE-SPECIFIC RESTRICTION ENZYME B"/>
    <property type="match status" value="1"/>
</dbReference>
<name>A0AAE7DBK5_9BACT</name>
<dbReference type="REBASE" id="390640">
    <property type="entry name" value="Csp1310McrBCP"/>
</dbReference>
<dbReference type="GO" id="GO:0005524">
    <property type="term" value="F:ATP binding"/>
    <property type="evidence" value="ECO:0007669"/>
    <property type="project" value="InterPro"/>
</dbReference>
<dbReference type="PANTHER" id="PTHR37291:SF1">
    <property type="entry name" value="TYPE IV METHYL-DIRECTED RESTRICTION ENZYME ECOKMCRB SUBUNIT"/>
    <property type="match status" value="1"/>
</dbReference>
<dbReference type="InterPro" id="IPR052934">
    <property type="entry name" value="Methyl-DNA_Rec/Restrict_Enz"/>
</dbReference>
<dbReference type="KEGG" id="coy:HF329_29360"/>
<dbReference type="InterPro" id="IPR011704">
    <property type="entry name" value="ATPase_dyneun-rel_AAA"/>
</dbReference>
<dbReference type="AlphaFoldDB" id="A0AAE7DBK5"/>
<dbReference type="InterPro" id="IPR027417">
    <property type="entry name" value="P-loop_NTPase"/>
</dbReference>
<protein>
    <submittedName>
        <fullName evidence="2">AAA family ATPase</fullName>
    </submittedName>
</protein>
<sequence length="534" mass="61530">MYDALFNEYGIPDSPETFRTDDEPPADERFALPPYELKSFNQIYYGPPGTGKTYIVRNNFCLEEEIRESNQTPIKIDTTRDFWHLAPGAGARLWETLKNGEVLGYEWLEKSWGDLSHLTPEKIKEAGWGNFQLISHFSKVKKGDYICVISGKKLLGITEVLADYNYEEAIKSDLPFQTVPIKWLKQFDPPAYLNSTQTKTFVRLNDGTRWATLLTILRENGFYFSDEESKENKTAIPKNFSFITFHQSFSYEDFIEGIKPILSESENDDTENLQYEIVPGVFYNACEKAAQLAGYRNLQDCLSESKQHRQKRFSNATQEYYLIIDEINRGNVAAIFGELITLIEDDKRLGTNAEIIVTLPYSKNLFGVPANLRIVGTMNTADRSIEALDTALRRRFSFEEIAPDPDSLETAIEGLNVNLRELLRTINERLEKLLSRDHTIGHAFLIKVTNPKELKQVFCNKIIPLLQEYFYNDYAKIGLTIGRSFLDVKLNKTVFMPIDHFDASDLEDKPVYSIRKLDDIEEPEFLTMIRSIYE</sequence>
<dbReference type="Proteomes" id="UP000502421">
    <property type="component" value="Chromosome"/>
</dbReference>